<proteinExistence type="predicted"/>
<accession>A0A1V1NX70</accession>
<dbReference type="SUPFAM" id="SSF48452">
    <property type="entry name" value="TPR-like"/>
    <property type="match status" value="1"/>
</dbReference>
<feature type="repeat" description="TPR" evidence="3">
    <location>
        <begin position="236"/>
        <end position="269"/>
    </location>
</feature>
<dbReference type="GO" id="GO:0004672">
    <property type="term" value="F:protein kinase activity"/>
    <property type="evidence" value="ECO:0007669"/>
    <property type="project" value="InterPro"/>
</dbReference>
<dbReference type="Pfam" id="PF13414">
    <property type="entry name" value="TPR_11"/>
    <property type="match status" value="1"/>
</dbReference>
<dbReference type="SUPFAM" id="SSF56112">
    <property type="entry name" value="Protein kinase-like (PK-like)"/>
    <property type="match status" value="1"/>
</dbReference>
<reference evidence="6" key="1">
    <citation type="submission" date="2012-11" db="EMBL/GenBank/DDBJ databases">
        <authorList>
            <person name="Lucero-Rivera Y.E."/>
            <person name="Tovar-Ramirez D."/>
        </authorList>
    </citation>
    <scope>NUCLEOTIDE SEQUENCE [LARGE SCALE GENOMIC DNA]</scope>
    <source>
        <strain evidence="6">Araruama</strain>
    </source>
</reference>
<evidence type="ECO:0000313" key="6">
    <source>
        <dbReference type="Proteomes" id="UP000189670"/>
    </source>
</evidence>
<dbReference type="SMART" id="SM00028">
    <property type="entry name" value="TPR"/>
    <property type="match status" value="5"/>
</dbReference>
<keyword evidence="1" id="KW-0677">Repeat</keyword>
<evidence type="ECO:0000256" key="2">
    <source>
        <dbReference type="ARBA" id="ARBA00022803"/>
    </source>
</evidence>
<dbReference type="Pfam" id="PF00069">
    <property type="entry name" value="Pkinase"/>
    <property type="match status" value="1"/>
</dbReference>
<feature type="repeat" description="TPR" evidence="3">
    <location>
        <begin position="168"/>
        <end position="201"/>
    </location>
</feature>
<dbReference type="Gene3D" id="1.25.40.10">
    <property type="entry name" value="Tetratricopeptide repeat domain"/>
    <property type="match status" value="3"/>
</dbReference>
<dbReference type="AlphaFoldDB" id="A0A1V1NX70"/>
<name>A0A1V1NX70_9BACT</name>
<dbReference type="PANTHER" id="PTHR44858:SF1">
    <property type="entry name" value="UDP-N-ACETYLGLUCOSAMINE--PEPTIDE N-ACETYLGLUCOSAMINYLTRANSFERASE SPINDLY-RELATED"/>
    <property type="match status" value="1"/>
</dbReference>
<dbReference type="InterPro" id="IPR019734">
    <property type="entry name" value="TPR_rpt"/>
</dbReference>
<dbReference type="InterPro" id="IPR008271">
    <property type="entry name" value="Ser/Thr_kinase_AS"/>
</dbReference>
<dbReference type="Gene3D" id="1.10.510.10">
    <property type="entry name" value="Transferase(Phosphotransferase) domain 1"/>
    <property type="match status" value="1"/>
</dbReference>
<dbReference type="InterPro" id="IPR011009">
    <property type="entry name" value="Kinase-like_dom_sf"/>
</dbReference>
<evidence type="ECO:0000256" key="3">
    <source>
        <dbReference type="PROSITE-ProRule" id="PRU00339"/>
    </source>
</evidence>
<dbReference type="PROSITE" id="PS00108">
    <property type="entry name" value="PROTEIN_KINASE_ST"/>
    <property type="match status" value="1"/>
</dbReference>
<sequence>MEYANKMIDNFKHLDLKPKNILIGPEQQAKVSDFGISNVNEKLNIIAGSPYYMAPEFWQNEETDQRTDIYSLGCILYELLEGSPRSPPFVSNSIEQVEEMHINDSIPKLTHHKDVSFGLNELMEPCLMKRKEDRFSTFTDFIACISKVFFSIFETMPTIYYSDNIINSRDHLNWGYSFDEMSKYNDAIIEFDKAIQIDQSYYLAYNNKGNTLNNLGKYKEAIQVLQKAIDLDSHKETAYYNIGLSYVGLDDSISAMQYINKALEINPKYSKALAERGRIQFRKQNYKEAETDFLKSIEYDPSSFLANYSMGVLKEKNNELNDALHFLNISEKTGSYTYNIYLDRAIVHDKLKNIQNAMTDYTKAITHKNPIVEAYYYRAKTYE</sequence>
<dbReference type="GO" id="GO:0005524">
    <property type="term" value="F:ATP binding"/>
    <property type="evidence" value="ECO:0007669"/>
    <property type="project" value="InterPro"/>
</dbReference>
<dbReference type="InterPro" id="IPR050498">
    <property type="entry name" value="Ycf3"/>
</dbReference>
<keyword evidence="2 3" id="KW-0802">TPR repeat</keyword>
<dbReference type="PANTHER" id="PTHR44858">
    <property type="entry name" value="TETRATRICOPEPTIDE REPEAT PROTEIN 6"/>
    <property type="match status" value="1"/>
</dbReference>
<dbReference type="Proteomes" id="UP000189670">
    <property type="component" value="Unassembled WGS sequence"/>
</dbReference>
<comment type="caution">
    <text evidence="5">The sequence shown here is derived from an EMBL/GenBank/DDBJ whole genome shotgun (WGS) entry which is preliminary data.</text>
</comment>
<evidence type="ECO:0000313" key="5">
    <source>
        <dbReference type="EMBL" id="ETR67158.1"/>
    </source>
</evidence>
<dbReference type="InterPro" id="IPR000719">
    <property type="entry name" value="Prot_kinase_dom"/>
</dbReference>
<gene>
    <name evidence="5" type="ORF">OMM_05291</name>
</gene>
<dbReference type="PROSITE" id="PS50293">
    <property type="entry name" value="TPR_REGION"/>
    <property type="match status" value="2"/>
</dbReference>
<evidence type="ECO:0000256" key="1">
    <source>
        <dbReference type="ARBA" id="ARBA00022737"/>
    </source>
</evidence>
<feature type="repeat" description="TPR" evidence="3">
    <location>
        <begin position="270"/>
        <end position="303"/>
    </location>
</feature>
<protein>
    <submittedName>
        <fullName evidence="5">TPR repeat-containing protein</fullName>
    </submittedName>
</protein>
<dbReference type="Pfam" id="PF13181">
    <property type="entry name" value="TPR_8"/>
    <property type="match status" value="1"/>
</dbReference>
<dbReference type="PROSITE" id="PS50011">
    <property type="entry name" value="PROTEIN_KINASE_DOM"/>
    <property type="match status" value="1"/>
</dbReference>
<dbReference type="SMART" id="SM00220">
    <property type="entry name" value="S_TKc"/>
    <property type="match status" value="1"/>
</dbReference>
<dbReference type="EMBL" id="ATBP01001530">
    <property type="protein sequence ID" value="ETR67158.1"/>
    <property type="molecule type" value="Genomic_DNA"/>
</dbReference>
<dbReference type="InterPro" id="IPR011990">
    <property type="entry name" value="TPR-like_helical_dom_sf"/>
</dbReference>
<evidence type="ECO:0000259" key="4">
    <source>
        <dbReference type="PROSITE" id="PS50011"/>
    </source>
</evidence>
<feature type="repeat" description="TPR" evidence="3">
    <location>
        <begin position="202"/>
        <end position="235"/>
    </location>
</feature>
<feature type="domain" description="Protein kinase" evidence="4">
    <location>
        <begin position="1"/>
        <end position="150"/>
    </location>
</feature>
<organism evidence="5 6">
    <name type="scientific">Candidatus Magnetoglobus multicellularis str. Araruama</name>
    <dbReference type="NCBI Taxonomy" id="890399"/>
    <lineage>
        <taxon>Bacteria</taxon>
        <taxon>Pseudomonadati</taxon>
        <taxon>Thermodesulfobacteriota</taxon>
        <taxon>Desulfobacteria</taxon>
        <taxon>Desulfobacterales</taxon>
        <taxon>Desulfobacteraceae</taxon>
        <taxon>Candidatus Magnetoglobus</taxon>
    </lineage>
</organism>
<dbReference type="PROSITE" id="PS50005">
    <property type="entry name" value="TPR"/>
    <property type="match status" value="4"/>
</dbReference>